<evidence type="ECO:0000256" key="1">
    <source>
        <dbReference type="SAM" id="MobiDB-lite"/>
    </source>
</evidence>
<protein>
    <submittedName>
        <fullName evidence="2">Uncharacterized protein</fullName>
    </submittedName>
</protein>
<accession>A0A2X4WUX4</accession>
<dbReference type="RefSeq" id="WP_066146628.1">
    <property type="nucleotide sequence ID" value="NZ_CBCSGM010000011.1"/>
</dbReference>
<feature type="region of interest" description="Disordered" evidence="1">
    <location>
        <begin position="237"/>
        <end position="256"/>
    </location>
</feature>
<feature type="region of interest" description="Disordered" evidence="1">
    <location>
        <begin position="151"/>
        <end position="224"/>
    </location>
</feature>
<evidence type="ECO:0000313" key="2">
    <source>
        <dbReference type="EMBL" id="SQI61470.1"/>
    </source>
</evidence>
<gene>
    <name evidence="2" type="ORF">NCTC4824_03242</name>
</gene>
<organism evidence="2 3">
    <name type="scientific">Lederbergia lenta</name>
    <name type="common">Bacillus lentus</name>
    <dbReference type="NCBI Taxonomy" id="1467"/>
    <lineage>
        <taxon>Bacteria</taxon>
        <taxon>Bacillati</taxon>
        <taxon>Bacillota</taxon>
        <taxon>Bacilli</taxon>
        <taxon>Bacillales</taxon>
        <taxon>Bacillaceae</taxon>
        <taxon>Lederbergia</taxon>
    </lineage>
</organism>
<dbReference type="AlphaFoldDB" id="A0A2X4WUX4"/>
<name>A0A2X4WUX4_LEDLE</name>
<reference evidence="2 3" key="1">
    <citation type="submission" date="2018-06" db="EMBL/GenBank/DDBJ databases">
        <authorList>
            <consortium name="Pathogen Informatics"/>
            <person name="Doyle S."/>
        </authorList>
    </citation>
    <scope>NUCLEOTIDE SEQUENCE [LARGE SCALE GENOMIC DNA]</scope>
    <source>
        <strain evidence="2 3">NCTC4824</strain>
    </source>
</reference>
<sequence length="466" mass="53970">MKKRKKSNNHELFSFHKNIDTFPDDPQNLNDEHPSSFEFDESVNWEDRYKLDKKQMVSKERLLTSDDLDKQNTSAPLIFPTKKIEADQFVQNINYNIEEEQIIEIENPSIPSDDDRDEKELIQIEPSIEEGSQKKERIVSLTNHFSSLLENPSDVHEETSTASAEFGRLNEDNKPKQKEVFSLQGESDTDQNEDYHTTEESSSFQDTDSYFTEESSSFQDESNKVSVVSNETLLEEENAIKQKKTPPLSEESSTDQEGLLPIEYSIRNLDIKKNDSEDKLSLVQFPMIKAPVLLATVDVDIDICEVVDLIEPLANIRNIDWVMHSMESYFPLCSSTGFLKGKLLANIEYSLCQDSINTLHTWKISVPWEKVININWLHPPNYANKSQSEFTFLSHVDQKAHIIRESNEMFAERIESDLRNIHYVWLHDVSQKTEDQKLNILGNALLSIDLLQPQYVDLHSHFFREC</sequence>
<keyword evidence="3" id="KW-1185">Reference proteome</keyword>
<feature type="region of interest" description="Disordered" evidence="1">
    <location>
        <begin position="1"/>
        <end position="37"/>
    </location>
</feature>
<dbReference type="EMBL" id="LS483476">
    <property type="protein sequence ID" value="SQI61470.1"/>
    <property type="molecule type" value="Genomic_DNA"/>
</dbReference>
<dbReference type="KEGG" id="blen:NCTC4824_03242"/>
<feature type="compositionally biased region" description="Basic and acidic residues" evidence="1">
    <location>
        <begin position="168"/>
        <end position="179"/>
    </location>
</feature>
<proteinExistence type="predicted"/>
<dbReference type="Proteomes" id="UP000249134">
    <property type="component" value="Chromosome 1"/>
</dbReference>
<feature type="compositionally biased region" description="Polar residues" evidence="1">
    <location>
        <begin position="200"/>
        <end position="224"/>
    </location>
</feature>
<evidence type="ECO:0000313" key="3">
    <source>
        <dbReference type="Proteomes" id="UP000249134"/>
    </source>
</evidence>